<proteinExistence type="predicted"/>
<name>A0AA85JML1_TRIRE</name>
<reference evidence="1" key="1">
    <citation type="submission" date="2022-06" db="EMBL/GenBank/DDBJ databases">
        <authorList>
            <person name="Berger JAMES D."/>
            <person name="Berger JAMES D."/>
        </authorList>
    </citation>
    <scope>NUCLEOTIDE SEQUENCE [LARGE SCALE GENOMIC DNA]</scope>
</reference>
<keyword evidence="1" id="KW-1185">Reference proteome</keyword>
<evidence type="ECO:0000313" key="2">
    <source>
        <dbReference type="WBParaSite" id="TREG1_2880.3"/>
    </source>
</evidence>
<organism evidence="1 2">
    <name type="scientific">Trichobilharzia regenti</name>
    <name type="common">Nasal bird schistosome</name>
    <dbReference type="NCBI Taxonomy" id="157069"/>
    <lineage>
        <taxon>Eukaryota</taxon>
        <taxon>Metazoa</taxon>
        <taxon>Spiralia</taxon>
        <taxon>Lophotrochozoa</taxon>
        <taxon>Platyhelminthes</taxon>
        <taxon>Trematoda</taxon>
        <taxon>Digenea</taxon>
        <taxon>Strigeidida</taxon>
        <taxon>Schistosomatoidea</taxon>
        <taxon>Schistosomatidae</taxon>
        <taxon>Trichobilharzia</taxon>
    </lineage>
</organism>
<dbReference type="WBParaSite" id="TREG1_2880.3">
    <property type="protein sequence ID" value="TREG1_2880.3"/>
    <property type="gene ID" value="TREG1_2880"/>
</dbReference>
<reference evidence="2" key="2">
    <citation type="submission" date="2023-11" db="UniProtKB">
        <authorList>
            <consortium name="WormBaseParasite"/>
        </authorList>
    </citation>
    <scope>IDENTIFICATION</scope>
</reference>
<protein>
    <submittedName>
        <fullName evidence="2">Uncharacterized protein</fullName>
    </submittedName>
</protein>
<accession>A0AA85JML1</accession>
<evidence type="ECO:0000313" key="1">
    <source>
        <dbReference type="Proteomes" id="UP000050795"/>
    </source>
</evidence>
<sequence length="124" mass="14758">MTADHQLMSNHTAGRILDYVSLLINIFFDDATLVNFDLRRYKSKFYRRLKKYNLDWKKRVEELYAKIRESEPQLEIMPGNMVNYQIISNAKLLQTKVPFLGKLCFLTVILRINQLTLFYGCKLF</sequence>
<dbReference type="Proteomes" id="UP000050795">
    <property type="component" value="Unassembled WGS sequence"/>
</dbReference>
<dbReference type="AlphaFoldDB" id="A0AA85JML1"/>